<dbReference type="Gene3D" id="1.10.3090.10">
    <property type="entry name" value="cca-adding enzyme, domain 2"/>
    <property type="match status" value="1"/>
</dbReference>
<keyword evidence="2 8" id="KW-0808">Transferase</keyword>
<keyword evidence="12" id="KW-1185">Reference proteome</keyword>
<dbReference type="Pfam" id="PF01743">
    <property type="entry name" value="PolyA_pol"/>
    <property type="match status" value="1"/>
</dbReference>
<sequence length="394" mass="42046">MDLSPLEELAGRPSAAAVFEALGPGNARLVGGAVRDGLLGVSVTDIDLATSLSPYEVMRRCGAAGIRTVPTGIAHGTVTALHDGATLEVTTLRADLATDGRHATVAFTDDWREDAARRDFTVNALYYDPATREVSDWFGGLEDLAERRVRFIGEPLQRIAEDHLRILRFFRFTARFASEVDGPGLEACAERANDLMALSRERIADEWLKLLALPDPAPTVALMLEHGILLPVLPEIEKGRLPALVAVIDHERAAGVAPHALRRFAALLPADPSLADRVAARLKLSNRARKRLASAVTPDVGSSARGLAYEIGVTEAQDRLLLAGQVEQAAGLNGWKVPTLGIGGGVLIARGLKPGPIVARTLKAIEARWVAEGFPGEERLEQLVTDALTDASGG</sequence>
<evidence type="ECO:0000256" key="8">
    <source>
        <dbReference type="RuleBase" id="RU003953"/>
    </source>
</evidence>
<gene>
    <name evidence="11" type="ORF">GCM10022280_10970</name>
</gene>
<comment type="similarity">
    <text evidence="8">Belongs to the tRNA nucleotidyltransferase/poly(A) polymerase family.</text>
</comment>
<feature type="domain" description="Poly A polymerase head" evidence="9">
    <location>
        <begin position="27"/>
        <end position="150"/>
    </location>
</feature>
<evidence type="ECO:0000256" key="7">
    <source>
        <dbReference type="ARBA" id="ARBA00022842"/>
    </source>
</evidence>
<dbReference type="PANTHER" id="PTHR46173:SF1">
    <property type="entry name" value="CCA TRNA NUCLEOTIDYLTRANSFERASE 1, MITOCHONDRIAL"/>
    <property type="match status" value="1"/>
</dbReference>
<evidence type="ECO:0000256" key="1">
    <source>
        <dbReference type="ARBA" id="ARBA00001946"/>
    </source>
</evidence>
<keyword evidence="4" id="KW-0548">Nucleotidyltransferase</keyword>
<evidence type="ECO:0000259" key="10">
    <source>
        <dbReference type="Pfam" id="PF12627"/>
    </source>
</evidence>
<reference evidence="12" key="1">
    <citation type="journal article" date="2019" name="Int. J. Syst. Evol. Microbiol.">
        <title>The Global Catalogue of Microorganisms (GCM) 10K type strain sequencing project: providing services to taxonomists for standard genome sequencing and annotation.</title>
        <authorList>
            <consortium name="The Broad Institute Genomics Platform"/>
            <consortium name="The Broad Institute Genome Sequencing Center for Infectious Disease"/>
            <person name="Wu L."/>
            <person name="Ma J."/>
        </authorList>
    </citation>
    <scope>NUCLEOTIDE SEQUENCE [LARGE SCALE GENOMIC DNA]</scope>
    <source>
        <strain evidence="12">JCM 17563</strain>
    </source>
</reference>
<keyword evidence="7" id="KW-0460">Magnesium</keyword>
<evidence type="ECO:0000256" key="6">
    <source>
        <dbReference type="ARBA" id="ARBA00022741"/>
    </source>
</evidence>
<comment type="caution">
    <text evidence="11">The sequence shown here is derived from an EMBL/GenBank/DDBJ whole genome shotgun (WGS) entry which is preliminary data.</text>
</comment>
<keyword evidence="5" id="KW-0479">Metal-binding</keyword>
<evidence type="ECO:0000256" key="5">
    <source>
        <dbReference type="ARBA" id="ARBA00022723"/>
    </source>
</evidence>
<protein>
    <submittedName>
        <fullName evidence="11">CCA tRNA nucleotidyltransferase</fullName>
    </submittedName>
</protein>
<dbReference type="InterPro" id="IPR043519">
    <property type="entry name" value="NT_sf"/>
</dbReference>
<dbReference type="SUPFAM" id="SSF81301">
    <property type="entry name" value="Nucleotidyltransferase"/>
    <property type="match status" value="1"/>
</dbReference>
<dbReference type="InterPro" id="IPR002646">
    <property type="entry name" value="PolA_pol_head_dom"/>
</dbReference>
<accession>A0ABP7SNQ7</accession>
<dbReference type="SUPFAM" id="SSF81891">
    <property type="entry name" value="Poly A polymerase C-terminal region-like"/>
    <property type="match status" value="1"/>
</dbReference>
<keyword evidence="6" id="KW-0547">Nucleotide-binding</keyword>
<dbReference type="InterPro" id="IPR050264">
    <property type="entry name" value="Bact_CCA-adding_enz_type3_sf"/>
</dbReference>
<name>A0ABP7SNQ7_9SPHN</name>
<feature type="domain" description="tRNA nucleotidyltransferase/poly(A) polymerase RNA and SrmB- binding" evidence="10">
    <location>
        <begin position="186"/>
        <end position="237"/>
    </location>
</feature>
<dbReference type="EMBL" id="BAABBQ010000001">
    <property type="protein sequence ID" value="GAA4014341.1"/>
    <property type="molecule type" value="Genomic_DNA"/>
</dbReference>
<dbReference type="CDD" id="cd05398">
    <property type="entry name" value="NT_ClassII-CCAase"/>
    <property type="match status" value="1"/>
</dbReference>
<keyword evidence="8" id="KW-0694">RNA-binding</keyword>
<dbReference type="InterPro" id="IPR032828">
    <property type="entry name" value="PolyA_RNA-bd"/>
</dbReference>
<evidence type="ECO:0000256" key="4">
    <source>
        <dbReference type="ARBA" id="ARBA00022695"/>
    </source>
</evidence>
<evidence type="ECO:0000256" key="2">
    <source>
        <dbReference type="ARBA" id="ARBA00022679"/>
    </source>
</evidence>
<organism evidence="11 12">
    <name type="scientific">Sphingomonas swuensis</name>
    <dbReference type="NCBI Taxonomy" id="977800"/>
    <lineage>
        <taxon>Bacteria</taxon>
        <taxon>Pseudomonadati</taxon>
        <taxon>Pseudomonadota</taxon>
        <taxon>Alphaproteobacteria</taxon>
        <taxon>Sphingomonadales</taxon>
        <taxon>Sphingomonadaceae</taxon>
        <taxon>Sphingomonas</taxon>
    </lineage>
</organism>
<dbReference type="Pfam" id="PF12627">
    <property type="entry name" value="PolyA_pol_RNAbd"/>
    <property type="match status" value="1"/>
</dbReference>
<proteinExistence type="inferred from homology"/>
<evidence type="ECO:0000313" key="11">
    <source>
        <dbReference type="EMBL" id="GAA4014341.1"/>
    </source>
</evidence>
<evidence type="ECO:0000313" key="12">
    <source>
        <dbReference type="Proteomes" id="UP001500235"/>
    </source>
</evidence>
<evidence type="ECO:0000259" key="9">
    <source>
        <dbReference type="Pfam" id="PF01743"/>
    </source>
</evidence>
<dbReference type="Gene3D" id="3.30.460.10">
    <property type="entry name" value="Beta Polymerase, domain 2"/>
    <property type="match status" value="1"/>
</dbReference>
<comment type="cofactor">
    <cofactor evidence="1">
        <name>Mg(2+)</name>
        <dbReference type="ChEBI" id="CHEBI:18420"/>
    </cofactor>
</comment>
<dbReference type="RefSeq" id="WP_344706369.1">
    <property type="nucleotide sequence ID" value="NZ_BAABBQ010000001.1"/>
</dbReference>
<keyword evidence="3" id="KW-0819">tRNA processing</keyword>
<dbReference type="PANTHER" id="PTHR46173">
    <property type="entry name" value="CCA TRNA NUCLEOTIDYLTRANSFERASE 1, MITOCHONDRIAL"/>
    <property type="match status" value="1"/>
</dbReference>
<dbReference type="Proteomes" id="UP001500235">
    <property type="component" value="Unassembled WGS sequence"/>
</dbReference>
<evidence type="ECO:0000256" key="3">
    <source>
        <dbReference type="ARBA" id="ARBA00022694"/>
    </source>
</evidence>